<evidence type="ECO:0000313" key="3">
    <source>
        <dbReference type="Proteomes" id="UP000054564"/>
    </source>
</evidence>
<reference evidence="3" key="1">
    <citation type="submission" date="2014-03" db="EMBL/GenBank/DDBJ databases">
        <title>The Genome Sequence of Puccinia striiformis f. sp. tritici PST-78.</title>
        <authorList>
            <consortium name="The Broad Institute Genome Sequencing Platform"/>
            <person name="Cuomo C."/>
            <person name="Hulbert S."/>
            <person name="Chen X."/>
            <person name="Walker B."/>
            <person name="Young S.K."/>
            <person name="Zeng Q."/>
            <person name="Gargeya S."/>
            <person name="Fitzgerald M."/>
            <person name="Haas B."/>
            <person name="Abouelleil A."/>
            <person name="Alvarado L."/>
            <person name="Arachchi H.M."/>
            <person name="Berlin A.M."/>
            <person name="Chapman S.B."/>
            <person name="Goldberg J."/>
            <person name="Griggs A."/>
            <person name="Gujja S."/>
            <person name="Hansen M."/>
            <person name="Howarth C."/>
            <person name="Imamovic A."/>
            <person name="Larimer J."/>
            <person name="McCowan C."/>
            <person name="Montmayeur A."/>
            <person name="Murphy C."/>
            <person name="Neiman D."/>
            <person name="Pearson M."/>
            <person name="Priest M."/>
            <person name="Roberts A."/>
            <person name="Saif S."/>
            <person name="Shea T."/>
            <person name="Sisk P."/>
            <person name="Sykes S."/>
            <person name="Wortman J."/>
            <person name="Nusbaum C."/>
            <person name="Birren B."/>
        </authorList>
    </citation>
    <scope>NUCLEOTIDE SEQUENCE [LARGE SCALE GENOMIC DNA]</scope>
    <source>
        <strain evidence="3">race PST-78</strain>
    </source>
</reference>
<accession>A0A0L0VC74</accession>
<protein>
    <submittedName>
        <fullName evidence="2">Uncharacterized protein</fullName>
    </submittedName>
</protein>
<sequence>MSQSELLKAARRASKLLDQISTSSDYTEFRNLTGIDEDQITKTLLLRAGGLSFKTPVRRGTRSGKVFGSVLTPPHKCSVRRALAKEDDFRSDDQDERSSSYT</sequence>
<comment type="caution">
    <text evidence="2">The sequence shown here is derived from an EMBL/GenBank/DDBJ whole genome shotgun (WGS) entry which is preliminary data.</text>
</comment>
<keyword evidence="3" id="KW-1185">Reference proteome</keyword>
<evidence type="ECO:0000313" key="2">
    <source>
        <dbReference type="EMBL" id="KNE96907.1"/>
    </source>
</evidence>
<dbReference type="Proteomes" id="UP000054564">
    <property type="component" value="Unassembled WGS sequence"/>
</dbReference>
<feature type="region of interest" description="Disordered" evidence="1">
    <location>
        <begin position="82"/>
        <end position="102"/>
    </location>
</feature>
<feature type="compositionally biased region" description="Basic and acidic residues" evidence="1">
    <location>
        <begin position="83"/>
        <end position="102"/>
    </location>
</feature>
<name>A0A0L0VC74_9BASI</name>
<gene>
    <name evidence="2" type="ORF">PSTG_09773</name>
</gene>
<dbReference type="EMBL" id="AJIL01000075">
    <property type="protein sequence ID" value="KNE96907.1"/>
    <property type="molecule type" value="Genomic_DNA"/>
</dbReference>
<proteinExistence type="predicted"/>
<dbReference type="AlphaFoldDB" id="A0A0L0VC74"/>
<organism evidence="2 3">
    <name type="scientific">Puccinia striiformis f. sp. tritici PST-78</name>
    <dbReference type="NCBI Taxonomy" id="1165861"/>
    <lineage>
        <taxon>Eukaryota</taxon>
        <taxon>Fungi</taxon>
        <taxon>Dikarya</taxon>
        <taxon>Basidiomycota</taxon>
        <taxon>Pucciniomycotina</taxon>
        <taxon>Pucciniomycetes</taxon>
        <taxon>Pucciniales</taxon>
        <taxon>Pucciniaceae</taxon>
        <taxon>Puccinia</taxon>
    </lineage>
</organism>
<evidence type="ECO:0000256" key="1">
    <source>
        <dbReference type="SAM" id="MobiDB-lite"/>
    </source>
</evidence>